<dbReference type="InterPro" id="IPR027417">
    <property type="entry name" value="P-loop_NTPase"/>
</dbReference>
<gene>
    <name evidence="5" type="ORF">QJ522_02125</name>
</gene>
<keyword evidence="6" id="KW-1185">Reference proteome</keyword>
<dbReference type="AlphaFoldDB" id="A0AAW6TWI0"/>
<dbReference type="InterPro" id="IPR008145">
    <property type="entry name" value="GK/Ca_channel_bsu"/>
</dbReference>
<evidence type="ECO:0000256" key="1">
    <source>
        <dbReference type="ARBA" id="ARBA00005790"/>
    </source>
</evidence>
<dbReference type="InterPro" id="IPR008144">
    <property type="entry name" value="Guanylate_kin-like_dom"/>
</dbReference>
<dbReference type="Pfam" id="PF00625">
    <property type="entry name" value="Guanylate_kin"/>
    <property type="match status" value="1"/>
</dbReference>
<comment type="similarity">
    <text evidence="1">Belongs to the guanylate kinase family.</text>
</comment>
<organism evidence="5 6">
    <name type="scientific">Anaerobaca lacustris</name>
    <dbReference type="NCBI Taxonomy" id="3044600"/>
    <lineage>
        <taxon>Bacteria</taxon>
        <taxon>Pseudomonadati</taxon>
        <taxon>Planctomycetota</taxon>
        <taxon>Phycisphaerae</taxon>
        <taxon>Sedimentisphaerales</taxon>
        <taxon>Anaerobacaceae</taxon>
        <taxon>Anaerobaca</taxon>
    </lineage>
</organism>
<proteinExistence type="inferred from homology"/>
<keyword evidence="3" id="KW-0418">Kinase</keyword>
<dbReference type="SUPFAM" id="SSF52540">
    <property type="entry name" value="P-loop containing nucleoside triphosphate hydrolases"/>
    <property type="match status" value="1"/>
</dbReference>
<dbReference type="GO" id="GO:0004385">
    <property type="term" value="F:GMP kinase activity"/>
    <property type="evidence" value="ECO:0007669"/>
    <property type="project" value="TreeGrafter"/>
</dbReference>
<accession>A0AAW6TWI0</accession>
<keyword evidence="2" id="KW-0808">Transferase</keyword>
<dbReference type="RefSeq" id="WP_349243238.1">
    <property type="nucleotide sequence ID" value="NZ_JASCXX010000002.1"/>
</dbReference>
<feature type="domain" description="Guanylate kinase-like" evidence="4">
    <location>
        <begin position="2"/>
        <end position="223"/>
    </location>
</feature>
<dbReference type="EMBL" id="JASCXX010000002">
    <property type="protein sequence ID" value="MDI6447826.1"/>
    <property type="molecule type" value="Genomic_DNA"/>
</dbReference>
<dbReference type="Gene3D" id="3.40.50.300">
    <property type="entry name" value="P-loop containing nucleotide triphosphate hydrolases"/>
    <property type="match status" value="1"/>
</dbReference>
<protein>
    <recommendedName>
        <fullName evidence="4">Guanylate kinase-like domain-containing protein</fullName>
    </recommendedName>
</protein>
<evidence type="ECO:0000313" key="5">
    <source>
        <dbReference type="EMBL" id="MDI6447826.1"/>
    </source>
</evidence>
<dbReference type="PANTHER" id="PTHR23117">
    <property type="entry name" value="GUANYLATE KINASE-RELATED"/>
    <property type="match status" value="1"/>
</dbReference>
<evidence type="ECO:0000256" key="2">
    <source>
        <dbReference type="ARBA" id="ARBA00022679"/>
    </source>
</evidence>
<dbReference type="GO" id="GO:0005829">
    <property type="term" value="C:cytosol"/>
    <property type="evidence" value="ECO:0007669"/>
    <property type="project" value="TreeGrafter"/>
</dbReference>
<evidence type="ECO:0000313" key="6">
    <source>
        <dbReference type="Proteomes" id="UP001431776"/>
    </source>
</evidence>
<dbReference type="PROSITE" id="PS50052">
    <property type="entry name" value="GUANYLATE_KINASE_2"/>
    <property type="match status" value="1"/>
</dbReference>
<dbReference type="Proteomes" id="UP001431776">
    <property type="component" value="Unassembled WGS sequence"/>
</dbReference>
<dbReference type="PANTHER" id="PTHR23117:SF13">
    <property type="entry name" value="GUANYLATE KINASE"/>
    <property type="match status" value="1"/>
</dbReference>
<reference evidence="5" key="1">
    <citation type="submission" date="2023-05" db="EMBL/GenBank/DDBJ databases">
        <title>Anaerotaeda fermentans gen. nov., sp. nov., a novel anaerobic planctomycete of the new family within the order Sedimentisphaerales isolated from Taman Peninsula, Russia.</title>
        <authorList>
            <person name="Khomyakova M.A."/>
            <person name="Merkel A.Y."/>
            <person name="Slobodkin A.I."/>
        </authorList>
    </citation>
    <scope>NUCLEOTIDE SEQUENCE</scope>
    <source>
        <strain evidence="5">M17dextr</strain>
    </source>
</reference>
<name>A0AAW6TWI0_9BACT</name>
<evidence type="ECO:0000259" key="4">
    <source>
        <dbReference type="PROSITE" id="PS50052"/>
    </source>
</evidence>
<sequence length="246" mass="28003">MGRLVILSGPSCVGKGPLYAALKRLYPRTAGRLDKFVLYDSRAPRPGEVDGIDFHFRRRDEIEAFRDRPDFRVFEVRNDLQAMDTRELERMLAESVVFFEGNPFIGSRLLDLAQAQGVASLSIFLSPLSREEIVELNGRVPSVSVPEFVTDVMRRKLLRRTTRQKGILSQADLENIEVRAQSAYGEMQQAWRYDHVICCHDGEDSEHWDAFYYPIGDARKAVQAFAALLEGDAPDGVEKWEHDLIA</sequence>
<comment type="caution">
    <text evidence="5">The sequence shown here is derived from an EMBL/GenBank/DDBJ whole genome shotgun (WGS) entry which is preliminary data.</text>
</comment>
<evidence type="ECO:0000256" key="3">
    <source>
        <dbReference type="ARBA" id="ARBA00022777"/>
    </source>
</evidence>